<dbReference type="InterPro" id="IPR004033">
    <property type="entry name" value="UbiE/COQ5_MeTrFase"/>
</dbReference>
<dbReference type="CDD" id="cd02440">
    <property type="entry name" value="AdoMet_MTases"/>
    <property type="match status" value="1"/>
</dbReference>
<proteinExistence type="inferred from homology"/>
<dbReference type="SUPFAM" id="SSF53335">
    <property type="entry name" value="S-adenosyl-L-methionine-dependent methyltransferases"/>
    <property type="match status" value="1"/>
</dbReference>
<keyword evidence="2" id="KW-0808">Transferase</keyword>
<keyword evidence="1" id="KW-0489">Methyltransferase</keyword>
<evidence type="ECO:0000256" key="1">
    <source>
        <dbReference type="ARBA" id="ARBA00022603"/>
    </source>
</evidence>
<evidence type="ECO:0000256" key="3">
    <source>
        <dbReference type="ARBA" id="ARBA00022691"/>
    </source>
</evidence>
<dbReference type="GO" id="GO:0008168">
    <property type="term" value="F:methyltransferase activity"/>
    <property type="evidence" value="ECO:0007669"/>
    <property type="project" value="UniProtKB-KW"/>
</dbReference>
<dbReference type="NCBIfam" id="TIGR01934">
    <property type="entry name" value="MenG_MenH_UbiE"/>
    <property type="match status" value="1"/>
</dbReference>
<dbReference type="GO" id="GO:0032259">
    <property type="term" value="P:methylation"/>
    <property type="evidence" value="ECO:0007669"/>
    <property type="project" value="UniProtKB-KW"/>
</dbReference>
<dbReference type="HAMAP" id="MF_01813">
    <property type="entry name" value="MenG_UbiE_methyltr"/>
    <property type="match status" value="1"/>
</dbReference>
<keyword evidence="3" id="KW-0949">S-adenosyl-L-methionine</keyword>
<dbReference type="InterPro" id="IPR029063">
    <property type="entry name" value="SAM-dependent_MTases_sf"/>
</dbReference>
<sequence length="224" mass="24453">MFGRISHRYDLLNTIMTIGRHRTWRKQAVETISVDTEGVALDIASGTGDFAFDLLQNPLITQVVGLDFSLDMLRVGILKAHKRNLSAEFLPVIGDSHSLPYGNNSFACATVGFGIRNFANIGRAMAEMLRVVRPGGTVVVLEIVKPQGFLMARIFPMYFRTFTPVLGGIFAGEREAYDYLPQSVQGFKTASELAVTMENGGLRDVNVDLKALGTVAIVSGRKPG</sequence>
<accession>A0A381UA18</accession>
<dbReference type="PANTHER" id="PTHR43591:SF24">
    <property type="entry name" value="2-METHOXY-6-POLYPRENYL-1,4-BENZOQUINOL METHYLASE, MITOCHONDRIAL"/>
    <property type="match status" value="1"/>
</dbReference>
<evidence type="ECO:0000313" key="4">
    <source>
        <dbReference type="EMBL" id="SVA25085.1"/>
    </source>
</evidence>
<dbReference type="Gene3D" id="3.40.50.150">
    <property type="entry name" value="Vaccinia Virus protein VP39"/>
    <property type="match status" value="1"/>
</dbReference>
<name>A0A381UA18_9ZZZZ</name>
<dbReference type="PANTHER" id="PTHR43591">
    <property type="entry name" value="METHYLTRANSFERASE"/>
    <property type="match status" value="1"/>
</dbReference>
<gene>
    <name evidence="4" type="ORF">METZ01_LOCUS77939</name>
</gene>
<dbReference type="EMBL" id="UINC01006037">
    <property type="protein sequence ID" value="SVA25085.1"/>
    <property type="molecule type" value="Genomic_DNA"/>
</dbReference>
<evidence type="ECO:0008006" key="5">
    <source>
        <dbReference type="Google" id="ProtNLM"/>
    </source>
</evidence>
<protein>
    <recommendedName>
        <fullName evidence="5">Demethylmenaquinone methyltransferase</fullName>
    </recommendedName>
</protein>
<dbReference type="Pfam" id="PF01209">
    <property type="entry name" value="Ubie_methyltran"/>
    <property type="match status" value="1"/>
</dbReference>
<dbReference type="AlphaFoldDB" id="A0A381UA18"/>
<evidence type="ECO:0000256" key="2">
    <source>
        <dbReference type="ARBA" id="ARBA00022679"/>
    </source>
</evidence>
<organism evidence="4">
    <name type="scientific">marine metagenome</name>
    <dbReference type="NCBI Taxonomy" id="408172"/>
    <lineage>
        <taxon>unclassified sequences</taxon>
        <taxon>metagenomes</taxon>
        <taxon>ecological metagenomes</taxon>
    </lineage>
</organism>
<dbReference type="PROSITE" id="PS51608">
    <property type="entry name" value="SAM_MT_UBIE"/>
    <property type="match status" value="1"/>
</dbReference>
<reference evidence="4" key="1">
    <citation type="submission" date="2018-05" db="EMBL/GenBank/DDBJ databases">
        <authorList>
            <person name="Lanie J.A."/>
            <person name="Ng W.-L."/>
            <person name="Kazmierczak K.M."/>
            <person name="Andrzejewski T.M."/>
            <person name="Davidsen T.M."/>
            <person name="Wayne K.J."/>
            <person name="Tettelin H."/>
            <person name="Glass J.I."/>
            <person name="Rusch D."/>
            <person name="Podicherti R."/>
            <person name="Tsui H.-C.T."/>
            <person name="Winkler M.E."/>
        </authorList>
    </citation>
    <scope>NUCLEOTIDE SEQUENCE</scope>
</reference>